<accession>A0A1I2CJK8</accession>
<evidence type="ECO:0000256" key="5">
    <source>
        <dbReference type="ARBA" id="ARBA00022989"/>
    </source>
</evidence>
<dbReference type="InterPro" id="IPR051907">
    <property type="entry name" value="DoxX-like_oxidoreductase"/>
</dbReference>
<protein>
    <submittedName>
        <fullName evidence="8">Putative oxidoreductase</fullName>
    </submittedName>
</protein>
<dbReference type="OrthoDB" id="9813193at2"/>
<keyword evidence="4 7" id="KW-0812">Transmembrane</keyword>
<dbReference type="AlphaFoldDB" id="A0A1I2CJK8"/>
<evidence type="ECO:0000256" key="7">
    <source>
        <dbReference type="SAM" id="Phobius"/>
    </source>
</evidence>
<dbReference type="Proteomes" id="UP000181976">
    <property type="component" value="Unassembled WGS sequence"/>
</dbReference>
<dbReference type="RefSeq" id="WP_010527598.1">
    <property type="nucleotide sequence ID" value="NZ_AFSL01000055.1"/>
</dbReference>
<proteinExistence type="inferred from homology"/>
<evidence type="ECO:0000256" key="1">
    <source>
        <dbReference type="ARBA" id="ARBA00004651"/>
    </source>
</evidence>
<keyword evidence="9" id="KW-1185">Reference proteome</keyword>
<dbReference type="PANTHER" id="PTHR33452:SF1">
    <property type="entry name" value="INNER MEMBRANE PROTEIN YPHA-RELATED"/>
    <property type="match status" value="1"/>
</dbReference>
<keyword evidence="3" id="KW-1003">Cell membrane</keyword>
<dbReference type="GO" id="GO:0005886">
    <property type="term" value="C:plasma membrane"/>
    <property type="evidence" value="ECO:0007669"/>
    <property type="project" value="UniProtKB-SubCell"/>
</dbReference>
<evidence type="ECO:0000313" key="8">
    <source>
        <dbReference type="EMBL" id="SFE68496.1"/>
    </source>
</evidence>
<name>A0A1I2CJK8_9BACT</name>
<dbReference type="InParanoid" id="A0A1I2CJK8"/>
<feature type="transmembrane region" description="Helical" evidence="7">
    <location>
        <begin position="12"/>
        <end position="31"/>
    </location>
</feature>
<organism evidence="8 9">
    <name type="scientific">Thermophagus xiamenensis</name>
    <dbReference type="NCBI Taxonomy" id="385682"/>
    <lineage>
        <taxon>Bacteria</taxon>
        <taxon>Pseudomonadati</taxon>
        <taxon>Bacteroidota</taxon>
        <taxon>Bacteroidia</taxon>
        <taxon>Marinilabiliales</taxon>
        <taxon>Marinilabiliaceae</taxon>
        <taxon>Thermophagus</taxon>
    </lineage>
</organism>
<keyword evidence="6 7" id="KW-0472">Membrane</keyword>
<gene>
    <name evidence="8" type="ORF">SAMN05444380_11642</name>
</gene>
<dbReference type="eggNOG" id="COG2259">
    <property type="taxonomic scope" value="Bacteria"/>
</dbReference>
<feature type="transmembrane region" description="Helical" evidence="7">
    <location>
        <begin position="77"/>
        <end position="96"/>
    </location>
</feature>
<comment type="similarity">
    <text evidence="2">Belongs to the DoxX family.</text>
</comment>
<keyword evidence="5 7" id="KW-1133">Transmembrane helix</keyword>
<dbReference type="STRING" id="385682.SAMN05444380_11642"/>
<dbReference type="Pfam" id="PF07681">
    <property type="entry name" value="DoxX"/>
    <property type="match status" value="1"/>
</dbReference>
<evidence type="ECO:0000256" key="2">
    <source>
        <dbReference type="ARBA" id="ARBA00006679"/>
    </source>
</evidence>
<feature type="transmembrane region" description="Helical" evidence="7">
    <location>
        <begin position="43"/>
        <end position="70"/>
    </location>
</feature>
<evidence type="ECO:0000256" key="4">
    <source>
        <dbReference type="ARBA" id="ARBA00022692"/>
    </source>
</evidence>
<feature type="transmembrane region" description="Helical" evidence="7">
    <location>
        <begin position="111"/>
        <end position="131"/>
    </location>
</feature>
<evidence type="ECO:0000256" key="3">
    <source>
        <dbReference type="ARBA" id="ARBA00022475"/>
    </source>
</evidence>
<sequence length="139" mass="14846">MKTIIKKDKDLAALILRIGFGFFIAFGHGLGKLQMLLSGNIQFPALFGISPTVNLVLATLAEFVAGIMVLIGFKTRLATIPLMITMATAVFIVHLSDPLFAGSGGASKEFAFLYLLGFAAIFFLGSGKYSVDAIGGRRR</sequence>
<dbReference type="InterPro" id="IPR032808">
    <property type="entry name" value="DoxX"/>
</dbReference>
<evidence type="ECO:0000313" key="9">
    <source>
        <dbReference type="Proteomes" id="UP000181976"/>
    </source>
</evidence>
<reference evidence="8 9" key="1">
    <citation type="submission" date="2016-10" db="EMBL/GenBank/DDBJ databases">
        <authorList>
            <person name="de Groot N.N."/>
        </authorList>
    </citation>
    <scope>NUCLEOTIDE SEQUENCE [LARGE SCALE GENOMIC DNA]</scope>
    <source>
        <strain evidence="8 9">DSM 19012</strain>
    </source>
</reference>
<dbReference type="EMBL" id="FONA01000016">
    <property type="protein sequence ID" value="SFE68496.1"/>
    <property type="molecule type" value="Genomic_DNA"/>
</dbReference>
<comment type="subcellular location">
    <subcellularLocation>
        <location evidence="1">Cell membrane</location>
        <topology evidence="1">Multi-pass membrane protein</topology>
    </subcellularLocation>
</comment>
<evidence type="ECO:0000256" key="6">
    <source>
        <dbReference type="ARBA" id="ARBA00023136"/>
    </source>
</evidence>
<dbReference type="PANTHER" id="PTHR33452">
    <property type="entry name" value="OXIDOREDUCTASE CATD-RELATED"/>
    <property type="match status" value="1"/>
</dbReference>